<evidence type="ECO:0000256" key="2">
    <source>
        <dbReference type="ARBA" id="ARBA00004936"/>
    </source>
</evidence>
<evidence type="ECO:0000256" key="3">
    <source>
        <dbReference type="ARBA" id="ARBA00022475"/>
    </source>
</evidence>
<feature type="transmembrane region" description="Helical" evidence="7">
    <location>
        <begin position="73"/>
        <end position="93"/>
    </location>
</feature>
<keyword evidence="5 7" id="KW-1133">Transmembrane helix</keyword>
<sequence>MKERGNTMKMKKPKPTVSPLAYKLILSAGITLLLISIHYSYFSPAGYGDWMLGALAALVNSLIWGLRAPWDKLAGGLCALLYFLYIAGQSLYYRLFGQYIFLSTAVGLRSEATQNLGAGFSAVLPQDWRFLIALIVIFLLLTQLRPKQNTARRNKPVRGVLVCLSLCLVCSFIFYGKLRGAEADQFYYTYSDQYLYDHVSSPRQFVELFGPEAFFLRDLKLNQLEPLRFRSQKRQAQEEIAAYLHSAPAQPNAQTGLFKGKNLIFFEAESLTQAVIDPVLTPTLFRLQQEGYDFTNYTAPLLQGSTSDADFMLNLSLMPNNEGVIAMQQYARNTYPVSLAKGFAGQGYSAVAAHNGTKEFYNRDQFYAQIGYEDFWDLGVLGPEYGTSDAVCMEIIEWMIDDSQPFFLYNITYSGHQGYEQSDLTDHNEATAREYAASYAKVNQRYPQLDEQVKVYLAKSMSLDLAVASVIDHFQQKGTLDQLVIAIAGDHRAKGFSQAVIEETSEQLASHSSLEDVPFFLWSPSIEGQTIEKPGTDIDVLPTLFNLFAIDVAPEWIMGHDLLDPRYPGYADDDHQILTDNYRYDKQTREFSELNVPLEQAMEENEHWLRIHEIANLILKYDYFAE</sequence>
<evidence type="ECO:0000259" key="8">
    <source>
        <dbReference type="Pfam" id="PF00884"/>
    </source>
</evidence>
<dbReference type="Gene3D" id="3.40.720.10">
    <property type="entry name" value="Alkaline Phosphatase, subunit A"/>
    <property type="match status" value="1"/>
</dbReference>
<dbReference type="AlphaFoldDB" id="B9Y6Y6"/>
<dbReference type="EC" id="3.1.6.-" evidence="9"/>
<feature type="transmembrane region" description="Helical" evidence="7">
    <location>
        <begin position="20"/>
        <end position="41"/>
    </location>
</feature>
<dbReference type="InterPro" id="IPR050448">
    <property type="entry name" value="OpgB/LTA_synthase_biosynth"/>
</dbReference>
<evidence type="ECO:0000256" key="4">
    <source>
        <dbReference type="ARBA" id="ARBA00022692"/>
    </source>
</evidence>
<gene>
    <name evidence="9" type="ORF">HOLDEFILI_01579</name>
</gene>
<comment type="pathway">
    <text evidence="2">Cell wall biogenesis; lipoteichoic acid biosynthesis.</text>
</comment>
<keyword evidence="3" id="KW-1003">Cell membrane</keyword>
<dbReference type="HOGENOM" id="CLU_436646_0_0_9"/>
<dbReference type="OrthoDB" id="5901192at2"/>
<dbReference type="Pfam" id="PF00884">
    <property type="entry name" value="Sulfatase"/>
    <property type="match status" value="1"/>
</dbReference>
<feature type="transmembrane region" description="Helical" evidence="7">
    <location>
        <begin position="156"/>
        <end position="175"/>
    </location>
</feature>
<proteinExistence type="predicted"/>
<dbReference type="GO" id="GO:0005886">
    <property type="term" value="C:plasma membrane"/>
    <property type="evidence" value="ECO:0007669"/>
    <property type="project" value="UniProtKB-SubCell"/>
</dbReference>
<keyword evidence="9" id="KW-0378">Hydrolase</keyword>
<evidence type="ECO:0000256" key="7">
    <source>
        <dbReference type="SAM" id="Phobius"/>
    </source>
</evidence>
<feature type="domain" description="Sulfatase N-terminal" evidence="8">
    <location>
        <begin position="277"/>
        <end position="548"/>
    </location>
</feature>
<organism evidence="9 10">
    <name type="scientific">Holdemania filiformis DSM 12042</name>
    <dbReference type="NCBI Taxonomy" id="545696"/>
    <lineage>
        <taxon>Bacteria</taxon>
        <taxon>Bacillati</taxon>
        <taxon>Bacillota</taxon>
        <taxon>Erysipelotrichia</taxon>
        <taxon>Erysipelotrichales</taxon>
        <taxon>Erysipelotrichaceae</taxon>
        <taxon>Holdemania</taxon>
    </lineage>
</organism>
<protein>
    <submittedName>
        <fullName evidence="9">Arylsulfatase</fullName>
        <ecNumber evidence="9">3.1.6.-</ecNumber>
    </submittedName>
</protein>
<evidence type="ECO:0000313" key="9">
    <source>
        <dbReference type="EMBL" id="EEF68289.1"/>
    </source>
</evidence>
<evidence type="ECO:0000256" key="5">
    <source>
        <dbReference type="ARBA" id="ARBA00022989"/>
    </source>
</evidence>
<comment type="subcellular location">
    <subcellularLocation>
        <location evidence="1">Cell membrane</location>
        <topology evidence="1">Multi-pass membrane protein</topology>
    </subcellularLocation>
</comment>
<accession>B9Y6Y6</accession>
<dbReference type="CDD" id="cd16015">
    <property type="entry name" value="LTA_synthase"/>
    <property type="match status" value="1"/>
</dbReference>
<evidence type="ECO:0000256" key="6">
    <source>
        <dbReference type="ARBA" id="ARBA00023136"/>
    </source>
</evidence>
<dbReference type="eggNOG" id="COG1368">
    <property type="taxonomic scope" value="Bacteria"/>
</dbReference>
<reference evidence="9 10" key="1">
    <citation type="submission" date="2008-12" db="EMBL/GenBank/DDBJ databases">
        <authorList>
            <person name="Fulton L."/>
            <person name="Clifton S."/>
            <person name="Fulton B."/>
            <person name="Xu J."/>
            <person name="Minx P."/>
            <person name="Pepin K.H."/>
            <person name="Johnson M."/>
            <person name="Bhonagiri V."/>
            <person name="Nash W.E."/>
            <person name="Mardis E.R."/>
            <person name="Wilson R.K."/>
        </authorList>
    </citation>
    <scope>NUCLEOTIDE SEQUENCE [LARGE SCALE GENOMIC DNA]</scope>
    <source>
        <strain evidence="9 10">DSM 12042</strain>
    </source>
</reference>
<dbReference type="Gene3D" id="3.30.1120.170">
    <property type="match status" value="1"/>
</dbReference>
<dbReference type="PANTHER" id="PTHR47371:SF3">
    <property type="entry name" value="PHOSPHOGLYCEROL TRANSFERASE I"/>
    <property type="match status" value="1"/>
</dbReference>
<dbReference type="SUPFAM" id="SSF53649">
    <property type="entry name" value="Alkaline phosphatase-like"/>
    <property type="match status" value="1"/>
</dbReference>
<dbReference type="InterPro" id="IPR017850">
    <property type="entry name" value="Alkaline_phosphatase_core_sf"/>
</dbReference>
<dbReference type="PANTHER" id="PTHR47371">
    <property type="entry name" value="LIPOTEICHOIC ACID SYNTHASE"/>
    <property type="match status" value="1"/>
</dbReference>
<dbReference type="InterPro" id="IPR000917">
    <property type="entry name" value="Sulfatase_N"/>
</dbReference>
<comment type="caution">
    <text evidence="9">The sequence shown here is derived from an EMBL/GenBank/DDBJ whole genome shotgun (WGS) entry which is preliminary data.</text>
</comment>
<feature type="transmembrane region" description="Helical" evidence="7">
    <location>
        <begin position="128"/>
        <end position="144"/>
    </location>
</feature>
<reference evidence="9 10" key="2">
    <citation type="submission" date="2009-02" db="EMBL/GenBank/DDBJ databases">
        <title>Draft genome sequence of Holdemania filiformis DSM 12042.</title>
        <authorList>
            <person name="Sudarsanam P."/>
            <person name="Ley R."/>
            <person name="Guruge J."/>
            <person name="Turnbaugh P.J."/>
            <person name="Mahowald M."/>
            <person name="Liep D."/>
            <person name="Gordon J."/>
        </authorList>
    </citation>
    <scope>NUCLEOTIDE SEQUENCE [LARGE SCALE GENOMIC DNA]</scope>
    <source>
        <strain evidence="9 10">DSM 12042</strain>
    </source>
</reference>
<keyword evidence="6 7" id="KW-0472">Membrane</keyword>
<dbReference type="STRING" id="545696.HOLDEFILI_01579"/>
<evidence type="ECO:0000256" key="1">
    <source>
        <dbReference type="ARBA" id="ARBA00004651"/>
    </source>
</evidence>
<feature type="transmembrane region" description="Helical" evidence="7">
    <location>
        <begin position="47"/>
        <end position="66"/>
    </location>
</feature>
<keyword evidence="4 7" id="KW-0812">Transmembrane</keyword>
<name>B9Y6Y6_9FIRM</name>
<dbReference type="EMBL" id="ACCF01000088">
    <property type="protein sequence ID" value="EEF68289.1"/>
    <property type="molecule type" value="Genomic_DNA"/>
</dbReference>
<dbReference type="Proteomes" id="UP000005950">
    <property type="component" value="Unassembled WGS sequence"/>
</dbReference>
<dbReference type="GO" id="GO:0016787">
    <property type="term" value="F:hydrolase activity"/>
    <property type="evidence" value="ECO:0007669"/>
    <property type="project" value="UniProtKB-KW"/>
</dbReference>
<evidence type="ECO:0000313" key="10">
    <source>
        <dbReference type="Proteomes" id="UP000005950"/>
    </source>
</evidence>